<gene>
    <name evidence="1" type="ORF">GCM10007047_30970</name>
</gene>
<dbReference type="Proteomes" id="UP000642829">
    <property type="component" value="Unassembled WGS sequence"/>
</dbReference>
<organism evidence="1 2">
    <name type="scientific">Cerasicoccus arenae</name>
    <dbReference type="NCBI Taxonomy" id="424488"/>
    <lineage>
        <taxon>Bacteria</taxon>
        <taxon>Pseudomonadati</taxon>
        <taxon>Verrucomicrobiota</taxon>
        <taxon>Opitutia</taxon>
        <taxon>Puniceicoccales</taxon>
        <taxon>Cerasicoccaceae</taxon>
        <taxon>Cerasicoccus</taxon>
    </lineage>
</organism>
<sequence>MLSFDKADSVTEFKLGTGRHLSRDEWLQLTSKDGISVVSNVRIGSSLKDGLFVSDQRKKIKYLIHTAESEALREGIKEKAVGSLYEISELKFDEDEVRISFNFREFRADPSSLIDDNTYNGYPVIKAAQTAGHCTVYFEGYTCLGITLPQDGQDGRIYIVYIPSLDDILK</sequence>
<keyword evidence="2" id="KW-1185">Reference proteome</keyword>
<dbReference type="AlphaFoldDB" id="A0A8J3DIG1"/>
<proteinExistence type="predicted"/>
<name>A0A8J3DIG1_9BACT</name>
<protein>
    <submittedName>
        <fullName evidence="1">Uncharacterized protein</fullName>
    </submittedName>
</protein>
<evidence type="ECO:0000313" key="1">
    <source>
        <dbReference type="EMBL" id="GHC11517.1"/>
    </source>
</evidence>
<reference evidence="1" key="1">
    <citation type="journal article" date="2014" name="Int. J. Syst. Evol. Microbiol.">
        <title>Complete genome sequence of Corynebacterium casei LMG S-19264T (=DSM 44701T), isolated from a smear-ripened cheese.</title>
        <authorList>
            <consortium name="US DOE Joint Genome Institute (JGI-PGF)"/>
            <person name="Walter F."/>
            <person name="Albersmeier A."/>
            <person name="Kalinowski J."/>
            <person name="Ruckert C."/>
        </authorList>
    </citation>
    <scope>NUCLEOTIDE SEQUENCE</scope>
    <source>
        <strain evidence="1">KCTC 12870</strain>
    </source>
</reference>
<evidence type="ECO:0000313" key="2">
    <source>
        <dbReference type="Proteomes" id="UP000642829"/>
    </source>
</evidence>
<comment type="caution">
    <text evidence="1">The sequence shown here is derived from an EMBL/GenBank/DDBJ whole genome shotgun (WGS) entry which is preliminary data.</text>
</comment>
<dbReference type="EMBL" id="BMXG01000026">
    <property type="protein sequence ID" value="GHC11517.1"/>
    <property type="molecule type" value="Genomic_DNA"/>
</dbReference>
<reference evidence="1" key="2">
    <citation type="submission" date="2020-09" db="EMBL/GenBank/DDBJ databases">
        <authorList>
            <person name="Sun Q."/>
            <person name="Kim S."/>
        </authorList>
    </citation>
    <scope>NUCLEOTIDE SEQUENCE</scope>
    <source>
        <strain evidence="1">KCTC 12870</strain>
    </source>
</reference>
<accession>A0A8J3DIG1</accession>